<feature type="binding site" evidence="5">
    <location>
        <position position="214"/>
    </location>
    <ligand>
        <name>UTP</name>
        <dbReference type="ChEBI" id="CHEBI:46398"/>
    </ligand>
</feature>
<comment type="caution">
    <text evidence="6">The sequence shown here is derived from an EMBL/GenBank/DDBJ whole genome shotgun (WGS) entry which is preliminary data.</text>
</comment>
<keyword evidence="3 6" id="KW-0548">Nucleotidyltransferase</keyword>
<protein>
    <submittedName>
        <fullName evidence="6">UTP--glucose-1-phosphate uridylyltransferase</fullName>
    </submittedName>
</protein>
<reference evidence="6" key="1">
    <citation type="submission" date="2022-10" db="EMBL/GenBank/DDBJ databases">
        <title>The WGS of Solirubrobacter phytolaccae KCTC 29190.</title>
        <authorList>
            <person name="Jiang Z."/>
        </authorList>
    </citation>
    <scope>NUCLEOTIDE SEQUENCE</scope>
    <source>
        <strain evidence="6">KCTC 29190</strain>
    </source>
</reference>
<dbReference type="SUPFAM" id="SSF53448">
    <property type="entry name" value="Nucleotide-diphospho-sugar transferases"/>
    <property type="match status" value="1"/>
</dbReference>
<dbReference type="PIRSF" id="PIRSF000806">
    <property type="entry name" value="UDPGP"/>
    <property type="match status" value="1"/>
</dbReference>
<feature type="binding site" evidence="5">
    <location>
        <position position="361"/>
    </location>
    <ligand>
        <name>UTP</name>
        <dbReference type="ChEBI" id="CHEBI:46398"/>
    </ligand>
</feature>
<dbReference type="EMBL" id="JAPDDP010000042">
    <property type="protein sequence ID" value="MDA0182870.1"/>
    <property type="molecule type" value="Genomic_DNA"/>
</dbReference>
<evidence type="ECO:0000256" key="5">
    <source>
        <dbReference type="PIRSR" id="PIRSR000806-2"/>
    </source>
</evidence>
<dbReference type="PANTHER" id="PTHR43511">
    <property type="match status" value="1"/>
</dbReference>
<dbReference type="InterPro" id="IPR002618">
    <property type="entry name" value="UDPGP_fam"/>
</dbReference>
<accession>A0A9X3SCS9</accession>
<dbReference type="Gene3D" id="2.160.10.10">
    <property type="entry name" value="Hexapeptide repeat proteins"/>
    <property type="match status" value="1"/>
</dbReference>
<dbReference type="InterPro" id="IPR029044">
    <property type="entry name" value="Nucleotide-diphossugar_trans"/>
</dbReference>
<feature type="binding site" evidence="4">
    <location>
        <position position="184"/>
    </location>
    <ligand>
        <name>substrate</name>
    </ligand>
</feature>
<dbReference type="Pfam" id="PF01704">
    <property type="entry name" value="UDPGP"/>
    <property type="match status" value="1"/>
</dbReference>
<evidence type="ECO:0000256" key="2">
    <source>
        <dbReference type="ARBA" id="ARBA00022679"/>
    </source>
</evidence>
<evidence type="ECO:0000256" key="4">
    <source>
        <dbReference type="PIRSR" id="PIRSR000806-1"/>
    </source>
</evidence>
<evidence type="ECO:0000256" key="3">
    <source>
        <dbReference type="ARBA" id="ARBA00022695"/>
    </source>
</evidence>
<keyword evidence="7" id="KW-1185">Reference proteome</keyword>
<gene>
    <name evidence="6" type="ORF">OJ997_21335</name>
</gene>
<organism evidence="6 7">
    <name type="scientific">Solirubrobacter phytolaccae</name>
    <dbReference type="NCBI Taxonomy" id="1404360"/>
    <lineage>
        <taxon>Bacteria</taxon>
        <taxon>Bacillati</taxon>
        <taxon>Actinomycetota</taxon>
        <taxon>Thermoleophilia</taxon>
        <taxon>Solirubrobacterales</taxon>
        <taxon>Solirubrobacteraceae</taxon>
        <taxon>Solirubrobacter</taxon>
    </lineage>
</organism>
<evidence type="ECO:0000313" key="6">
    <source>
        <dbReference type="EMBL" id="MDA0182870.1"/>
    </source>
</evidence>
<dbReference type="RefSeq" id="WP_270027253.1">
    <property type="nucleotide sequence ID" value="NZ_JAPDDP010000042.1"/>
</dbReference>
<name>A0A9X3SCS9_9ACTN</name>
<sequence>MSEEGLRAAVQKMREEGVADAAINAFEHYYRQLEAGETGLLPEGSIEPVSDLPHLDDLPADADAEHEALGKAIVLRLNGGLGTSMGLTGAKSLLEAKDGLSFLDIIARQVLALRARHDCELPLVLMDSFSTRDDSVAALRDYADLDIGLPLDFLQNKEPKLLVEDLTPVEWPDNPALEWCPPGHGDLYTALVTSGMLADLLERGFEYAFVANSDNLGAVLEPRILTWLRANDIPFAMEVTERTEADRKGGHLARRIEDGRLVLRETAQTPDEDKEALQDLGKHRYANTNNLWVSLRALDAAMREREGVLGLPMIRNQKTVDPGDKASPEVFQIETAMGAAIEVFEGARALVVPRTRFAPVKTTDDLLALRSDAYRLTDDSRVELVRENVPIVTLDPDYYKLMRDFDARFPEGPVSLAEADRFEVEGDVTFGANVVARGSVKVEGPATVDDGTVLEG</sequence>
<dbReference type="GO" id="GO:0003983">
    <property type="term" value="F:UTP:glucose-1-phosphate uridylyltransferase activity"/>
    <property type="evidence" value="ECO:0007669"/>
    <property type="project" value="InterPro"/>
</dbReference>
<dbReference type="Gene3D" id="3.90.550.10">
    <property type="entry name" value="Spore Coat Polysaccharide Biosynthesis Protein SpsA, Chain A"/>
    <property type="match status" value="1"/>
</dbReference>
<evidence type="ECO:0000313" key="7">
    <source>
        <dbReference type="Proteomes" id="UP001147653"/>
    </source>
</evidence>
<feature type="binding site" evidence="5">
    <location>
        <position position="91"/>
    </location>
    <ligand>
        <name>UTP</name>
        <dbReference type="ChEBI" id="CHEBI:46398"/>
    </ligand>
</feature>
<dbReference type="InterPro" id="IPR016267">
    <property type="entry name" value="UDPGP_trans"/>
</dbReference>
<dbReference type="Proteomes" id="UP001147653">
    <property type="component" value="Unassembled WGS sequence"/>
</dbReference>
<feature type="binding site" evidence="5">
    <location>
        <position position="155"/>
    </location>
    <ligand>
        <name>UTP</name>
        <dbReference type="ChEBI" id="CHEBI:46398"/>
    </ligand>
</feature>
<feature type="binding site" evidence="5">
    <location>
        <position position="183"/>
    </location>
    <ligand>
        <name>UTP</name>
        <dbReference type="ChEBI" id="CHEBI:46398"/>
    </ligand>
</feature>
<keyword evidence="2" id="KW-0808">Transferase</keyword>
<dbReference type="AlphaFoldDB" id="A0A9X3SCS9"/>
<evidence type="ECO:0000256" key="1">
    <source>
        <dbReference type="ARBA" id="ARBA00010401"/>
    </source>
</evidence>
<dbReference type="CDD" id="cd00897">
    <property type="entry name" value="UGPase_euk"/>
    <property type="match status" value="1"/>
</dbReference>
<proteinExistence type="inferred from homology"/>
<dbReference type="GO" id="GO:0006011">
    <property type="term" value="P:UDP-alpha-D-glucose metabolic process"/>
    <property type="evidence" value="ECO:0007669"/>
    <property type="project" value="InterPro"/>
</dbReference>
<comment type="similarity">
    <text evidence="1">Belongs to the UDPGP type 1 family.</text>
</comment>